<dbReference type="InterPro" id="IPR011992">
    <property type="entry name" value="EF-hand-dom_pair"/>
</dbReference>
<dbReference type="Gene3D" id="1.10.238.10">
    <property type="entry name" value="EF-hand"/>
    <property type="match status" value="1"/>
</dbReference>
<dbReference type="Proteomes" id="UP000504609">
    <property type="component" value="Unplaced"/>
</dbReference>
<dbReference type="AlphaFoldDB" id="A0A6J1EP67"/>
<keyword evidence="1" id="KW-0106">Calcium</keyword>
<feature type="domain" description="EF-hand" evidence="2">
    <location>
        <begin position="77"/>
        <end position="112"/>
    </location>
</feature>
<evidence type="ECO:0000259" key="2">
    <source>
        <dbReference type="PROSITE" id="PS50222"/>
    </source>
</evidence>
<dbReference type="KEGG" id="cmos:111436449"/>
<reference evidence="4" key="1">
    <citation type="submission" date="2025-08" db="UniProtKB">
        <authorList>
            <consortium name="RefSeq"/>
        </authorList>
    </citation>
    <scope>IDENTIFICATION</scope>
    <source>
        <tissue evidence="4">Young leaves</tissue>
    </source>
</reference>
<evidence type="ECO:0000313" key="4">
    <source>
        <dbReference type="RefSeq" id="XP_022930007.1"/>
    </source>
</evidence>
<dbReference type="InterPro" id="IPR002048">
    <property type="entry name" value="EF_hand_dom"/>
</dbReference>
<dbReference type="SUPFAM" id="SSF47473">
    <property type="entry name" value="EF-hand"/>
    <property type="match status" value="1"/>
</dbReference>
<dbReference type="PROSITE" id="PS00018">
    <property type="entry name" value="EF_HAND_1"/>
    <property type="match status" value="2"/>
</dbReference>
<dbReference type="GO" id="GO:0005509">
    <property type="term" value="F:calcium ion binding"/>
    <property type="evidence" value="ECO:0007669"/>
    <property type="project" value="InterPro"/>
</dbReference>
<protein>
    <submittedName>
        <fullName evidence="4">Uncharacterized protein LOC111436449</fullName>
    </submittedName>
</protein>
<dbReference type="Pfam" id="PF13499">
    <property type="entry name" value="EF-hand_7"/>
    <property type="match status" value="1"/>
</dbReference>
<keyword evidence="3" id="KW-1185">Reference proteome</keyword>
<organism evidence="3 4">
    <name type="scientific">Cucurbita moschata</name>
    <name type="common">Winter crookneck squash</name>
    <name type="synonym">Cucurbita pepo var. moschata</name>
    <dbReference type="NCBI Taxonomy" id="3662"/>
    <lineage>
        <taxon>Eukaryota</taxon>
        <taxon>Viridiplantae</taxon>
        <taxon>Streptophyta</taxon>
        <taxon>Embryophyta</taxon>
        <taxon>Tracheophyta</taxon>
        <taxon>Spermatophyta</taxon>
        <taxon>Magnoliopsida</taxon>
        <taxon>eudicotyledons</taxon>
        <taxon>Gunneridae</taxon>
        <taxon>Pentapetalae</taxon>
        <taxon>rosids</taxon>
        <taxon>fabids</taxon>
        <taxon>Cucurbitales</taxon>
        <taxon>Cucurbitaceae</taxon>
        <taxon>Cucurbiteae</taxon>
        <taxon>Cucurbita</taxon>
    </lineage>
</organism>
<evidence type="ECO:0000256" key="1">
    <source>
        <dbReference type="ARBA" id="ARBA00022837"/>
    </source>
</evidence>
<proteinExistence type="predicted"/>
<evidence type="ECO:0000313" key="3">
    <source>
        <dbReference type="Proteomes" id="UP000504609"/>
    </source>
</evidence>
<dbReference type="InterPro" id="IPR018247">
    <property type="entry name" value="EF_Hand_1_Ca_BS"/>
</dbReference>
<dbReference type="RefSeq" id="XP_022930007.1">
    <property type="nucleotide sequence ID" value="XM_023074239.1"/>
</dbReference>
<name>A0A6J1EP67_CUCMO</name>
<accession>A0A6J1EP67</accession>
<sequence length="152" mass="17295">MFISKLQASMAKYEASELIKKYPRNGDDVQLKSFSDIARDSTQLNNQGKIPEILKDNKNVGLKLSSNAHPKTSKLQFSREQMKEIFKYHDSDKDGFLNLRELTKAFAFLGSIIPFEKASYGMSYADANKDGLISEAELDKLIDYAQKFVKKK</sequence>
<dbReference type="GeneID" id="111436449"/>
<dbReference type="PROSITE" id="PS50222">
    <property type="entry name" value="EF_HAND_2"/>
    <property type="match status" value="1"/>
</dbReference>
<gene>
    <name evidence="4" type="primary">LOC111436449</name>
</gene>